<accession>A0A3E1NUC6</accession>
<name>A0A3E1NUC6_9BACT</name>
<dbReference type="Pfam" id="PF04972">
    <property type="entry name" value="BON"/>
    <property type="match status" value="3"/>
</dbReference>
<sequence>MKSDYLVQQDVQEELLWEPSLNAVEIGVSVKNGIVTLSGTVDSLSKKLAAERAVKRVKDVKAVAMDVEVEYPSSNKKSDAAIAQAAVDVLSWSNLVPKDSIHVEVEDGYITLEGEVQWQYQRDAARDAIKDLQGLKGISNLVTVRPAASAFLIKDNIKKALQRMANIEADNITLLTENKTITLKGKVRSWREREEVEQVVWSTPGVSAVKDELEIDI</sequence>
<proteinExistence type="predicted"/>
<feature type="domain" description="BON" evidence="2">
    <location>
        <begin position="149"/>
        <end position="217"/>
    </location>
</feature>
<dbReference type="Proteomes" id="UP000261174">
    <property type="component" value="Unassembled WGS sequence"/>
</dbReference>
<dbReference type="OrthoDB" id="870892at2"/>
<comment type="caution">
    <text evidence="3">The sequence shown here is derived from an EMBL/GenBank/DDBJ whole genome shotgun (WGS) entry which is preliminary data.</text>
</comment>
<dbReference type="PROSITE" id="PS50914">
    <property type="entry name" value="BON"/>
    <property type="match status" value="3"/>
</dbReference>
<evidence type="ECO:0000313" key="3">
    <source>
        <dbReference type="EMBL" id="RFM31542.1"/>
    </source>
</evidence>
<dbReference type="AlphaFoldDB" id="A0A3E1NUC6"/>
<reference evidence="3 4" key="1">
    <citation type="submission" date="2018-08" db="EMBL/GenBank/DDBJ databases">
        <title>Chitinophaga sp. K20C18050901, a novel bacterium isolated from forest soil.</title>
        <authorList>
            <person name="Wang C."/>
        </authorList>
    </citation>
    <scope>NUCLEOTIDE SEQUENCE [LARGE SCALE GENOMIC DNA]</scope>
    <source>
        <strain evidence="3 4">K20C18050901</strain>
    </source>
</reference>
<dbReference type="InterPro" id="IPR007055">
    <property type="entry name" value="BON_dom"/>
</dbReference>
<feature type="domain" description="BON" evidence="2">
    <location>
        <begin position="3"/>
        <end position="71"/>
    </location>
</feature>
<dbReference type="PANTHER" id="PTHR34606:SF4">
    <property type="entry name" value="OUTER MEMBRANE LIPOPROTEIN DOLP"/>
    <property type="match status" value="1"/>
</dbReference>
<keyword evidence="4" id="KW-1185">Reference proteome</keyword>
<dbReference type="RefSeq" id="WP_116856697.1">
    <property type="nucleotide sequence ID" value="NZ_QTJV01000013.1"/>
</dbReference>
<dbReference type="Gene3D" id="3.30.1340.30">
    <property type="match status" value="3"/>
</dbReference>
<dbReference type="EMBL" id="QTJV01000013">
    <property type="protein sequence ID" value="RFM31542.1"/>
    <property type="molecule type" value="Genomic_DNA"/>
</dbReference>
<evidence type="ECO:0000256" key="1">
    <source>
        <dbReference type="ARBA" id="ARBA00022729"/>
    </source>
</evidence>
<keyword evidence="1" id="KW-0732">Signal</keyword>
<dbReference type="SMART" id="SM00749">
    <property type="entry name" value="BON"/>
    <property type="match status" value="3"/>
</dbReference>
<feature type="domain" description="BON" evidence="2">
    <location>
        <begin position="78"/>
        <end position="146"/>
    </location>
</feature>
<dbReference type="InterPro" id="IPR051686">
    <property type="entry name" value="Lipoprotein_DolP"/>
</dbReference>
<evidence type="ECO:0000259" key="2">
    <source>
        <dbReference type="PROSITE" id="PS50914"/>
    </source>
</evidence>
<dbReference type="PANTHER" id="PTHR34606">
    <property type="entry name" value="BON DOMAIN-CONTAINING PROTEIN"/>
    <property type="match status" value="1"/>
</dbReference>
<evidence type="ECO:0000313" key="4">
    <source>
        <dbReference type="Proteomes" id="UP000261174"/>
    </source>
</evidence>
<gene>
    <name evidence="3" type="ORF">DXN04_27905</name>
</gene>
<dbReference type="InterPro" id="IPR014004">
    <property type="entry name" value="Transpt-assoc_nodulatn_dom_bac"/>
</dbReference>
<protein>
    <submittedName>
        <fullName evidence="3">BON domain-containing protein</fullName>
    </submittedName>
</protein>
<organism evidence="3 4">
    <name type="scientific">Chitinophaga silvisoli</name>
    <dbReference type="NCBI Taxonomy" id="2291814"/>
    <lineage>
        <taxon>Bacteria</taxon>
        <taxon>Pseudomonadati</taxon>
        <taxon>Bacteroidota</taxon>
        <taxon>Chitinophagia</taxon>
        <taxon>Chitinophagales</taxon>
        <taxon>Chitinophagaceae</taxon>
        <taxon>Chitinophaga</taxon>
    </lineage>
</organism>